<evidence type="ECO:0000256" key="6">
    <source>
        <dbReference type="RuleBase" id="RU000416"/>
    </source>
</evidence>
<dbReference type="EMBL" id="FNPG01000018">
    <property type="protein sequence ID" value="SDY44356.1"/>
    <property type="molecule type" value="Genomic_DNA"/>
</dbReference>
<dbReference type="GO" id="GO:0003886">
    <property type="term" value="F:DNA (cytosine-5-)-methyltransferase activity"/>
    <property type="evidence" value="ECO:0007669"/>
    <property type="project" value="UniProtKB-EC"/>
</dbReference>
<keyword evidence="1 5" id="KW-0489">Methyltransferase</keyword>
<dbReference type="Proteomes" id="UP000183918">
    <property type="component" value="Unassembled WGS sequence"/>
</dbReference>
<dbReference type="GO" id="GO:0009307">
    <property type="term" value="P:DNA restriction-modification system"/>
    <property type="evidence" value="ECO:0007669"/>
    <property type="project" value="UniProtKB-KW"/>
</dbReference>
<dbReference type="Pfam" id="PF00145">
    <property type="entry name" value="DNA_methylase"/>
    <property type="match status" value="2"/>
</dbReference>
<proteinExistence type="inferred from homology"/>
<keyword evidence="2 5" id="KW-0808">Transferase</keyword>
<dbReference type="Gene3D" id="3.40.50.150">
    <property type="entry name" value="Vaccinia Virus protein VP39"/>
    <property type="match status" value="1"/>
</dbReference>
<dbReference type="GO" id="GO:0003677">
    <property type="term" value="F:DNA binding"/>
    <property type="evidence" value="ECO:0007669"/>
    <property type="project" value="TreeGrafter"/>
</dbReference>
<protein>
    <recommendedName>
        <fullName evidence="7">Cytosine-specific methyltransferase</fullName>
        <ecNumber evidence="7">2.1.1.37</ecNumber>
    </recommendedName>
</protein>
<dbReference type="PROSITE" id="PS00094">
    <property type="entry name" value="C5_MTASE_1"/>
    <property type="match status" value="1"/>
</dbReference>
<evidence type="ECO:0000256" key="1">
    <source>
        <dbReference type="ARBA" id="ARBA00022603"/>
    </source>
</evidence>
<accession>A0A1H3JWP9</accession>
<dbReference type="InterPro" id="IPR001525">
    <property type="entry name" value="C5_MeTfrase"/>
</dbReference>
<name>A0A1H3JWP9_9FIRM</name>
<dbReference type="InterPro" id="IPR018117">
    <property type="entry name" value="C5_DNA_meth_AS"/>
</dbReference>
<evidence type="ECO:0000256" key="3">
    <source>
        <dbReference type="ARBA" id="ARBA00022691"/>
    </source>
</evidence>
<gene>
    <name evidence="8" type="ORF">SAMN02910414_01564</name>
</gene>
<evidence type="ECO:0000313" key="9">
    <source>
        <dbReference type="Proteomes" id="UP000183918"/>
    </source>
</evidence>
<evidence type="ECO:0000256" key="4">
    <source>
        <dbReference type="ARBA" id="ARBA00022747"/>
    </source>
</evidence>
<keyword evidence="3 5" id="KW-0949">S-adenosyl-L-methionine</keyword>
<evidence type="ECO:0000313" key="8">
    <source>
        <dbReference type="EMBL" id="SDY44356.1"/>
    </source>
</evidence>
<evidence type="ECO:0000256" key="5">
    <source>
        <dbReference type="PROSITE-ProRule" id="PRU01016"/>
    </source>
</evidence>
<dbReference type="PRINTS" id="PR00105">
    <property type="entry name" value="C5METTRFRASE"/>
</dbReference>
<comment type="catalytic activity">
    <reaction evidence="7">
        <text>a 2'-deoxycytidine in DNA + S-adenosyl-L-methionine = a 5-methyl-2'-deoxycytidine in DNA + S-adenosyl-L-homocysteine + H(+)</text>
        <dbReference type="Rhea" id="RHEA:13681"/>
        <dbReference type="Rhea" id="RHEA-COMP:11369"/>
        <dbReference type="Rhea" id="RHEA-COMP:11370"/>
        <dbReference type="ChEBI" id="CHEBI:15378"/>
        <dbReference type="ChEBI" id="CHEBI:57856"/>
        <dbReference type="ChEBI" id="CHEBI:59789"/>
        <dbReference type="ChEBI" id="CHEBI:85452"/>
        <dbReference type="ChEBI" id="CHEBI:85454"/>
        <dbReference type="EC" id="2.1.1.37"/>
    </reaction>
</comment>
<evidence type="ECO:0000256" key="2">
    <source>
        <dbReference type="ARBA" id="ARBA00022679"/>
    </source>
</evidence>
<dbReference type="RefSeq" id="WP_074717792.1">
    <property type="nucleotide sequence ID" value="NZ_FNPG01000018.1"/>
</dbReference>
<dbReference type="GO" id="GO:0032259">
    <property type="term" value="P:methylation"/>
    <property type="evidence" value="ECO:0007669"/>
    <property type="project" value="UniProtKB-KW"/>
</dbReference>
<dbReference type="STRING" id="1122142.SAMN02910414_01564"/>
<dbReference type="InterPro" id="IPR029063">
    <property type="entry name" value="SAM-dependent_MTases_sf"/>
</dbReference>
<keyword evidence="4" id="KW-0680">Restriction system</keyword>
<dbReference type="PROSITE" id="PS51679">
    <property type="entry name" value="SAM_MT_C5"/>
    <property type="match status" value="1"/>
</dbReference>
<dbReference type="AlphaFoldDB" id="A0A1H3JWP9"/>
<dbReference type="NCBIfam" id="TIGR00675">
    <property type="entry name" value="dcm"/>
    <property type="match status" value="1"/>
</dbReference>
<feature type="active site" evidence="5">
    <location>
        <position position="116"/>
    </location>
</feature>
<keyword evidence="9" id="KW-1185">Reference proteome</keyword>
<dbReference type="EC" id="2.1.1.37" evidence="7"/>
<sequence>MPKYTCIDLFAGAGGLSEGFLQSGCFEFLAHVEWEKPMVDTLRNNLVKRWGYSEEEAKERVIRFDIQKTDELMKGSWTEETISTYGSDNAEKVIKEGIDGLLGNKKVDIIIGGPPCQAYSIAGRAQDPNSMKDDYRNYLFESFVKVVDHYRPKMFVFENVPGILSAAPGDRLVIERIYEAFEKVGYEIRKPNDMKKSIYSAADFMVPQERRRVIIIGVEKKSNHSVEEFYQSLDSMKSHEPKRTVRDAIGNMPKFKPLDKPYKEGNRNISHEQIGNEIISLHKARYNNLRDINVFKVWIEKSMNNASTQEKLEFYHKVTGKTSNHNKYRSLEWDKPSPTIVSHLYKDGLMFIHPDVKQLRSITIREAALLQSFPMDFEFIGSDAYCFKMIGNAVPVLFAKNIALSINKILENDK</sequence>
<dbReference type="GO" id="GO:0044027">
    <property type="term" value="P:negative regulation of gene expression via chromosomal CpG island methylation"/>
    <property type="evidence" value="ECO:0007669"/>
    <property type="project" value="TreeGrafter"/>
</dbReference>
<dbReference type="PANTHER" id="PTHR10629">
    <property type="entry name" value="CYTOSINE-SPECIFIC METHYLTRANSFERASE"/>
    <property type="match status" value="1"/>
</dbReference>
<evidence type="ECO:0000256" key="7">
    <source>
        <dbReference type="RuleBase" id="RU000417"/>
    </source>
</evidence>
<reference evidence="8 9" key="1">
    <citation type="submission" date="2016-10" db="EMBL/GenBank/DDBJ databases">
        <authorList>
            <person name="de Groot N.N."/>
        </authorList>
    </citation>
    <scope>NUCLEOTIDE SEQUENCE [LARGE SCALE GENOMIC DNA]</scope>
    <source>
        <strain evidence="8 9">DSM 14045</strain>
    </source>
</reference>
<dbReference type="SUPFAM" id="SSF53335">
    <property type="entry name" value="S-adenosyl-L-methionine-dependent methyltransferases"/>
    <property type="match status" value="1"/>
</dbReference>
<dbReference type="InterPro" id="IPR050390">
    <property type="entry name" value="C5-Methyltransferase"/>
</dbReference>
<dbReference type="OrthoDB" id="9813719at2"/>
<comment type="similarity">
    <text evidence="5 6">Belongs to the class I-like SAM-binding methyltransferase superfamily. C5-methyltransferase family.</text>
</comment>
<organism evidence="8 9">
    <name type="scientific">Lachnobacterium bovis DSM 14045</name>
    <dbReference type="NCBI Taxonomy" id="1122142"/>
    <lineage>
        <taxon>Bacteria</taxon>
        <taxon>Bacillati</taxon>
        <taxon>Bacillota</taxon>
        <taxon>Clostridia</taxon>
        <taxon>Lachnospirales</taxon>
        <taxon>Lachnospiraceae</taxon>
        <taxon>Lachnobacterium</taxon>
    </lineage>
</organism>
<dbReference type="Gene3D" id="3.90.120.10">
    <property type="entry name" value="DNA Methylase, subunit A, domain 2"/>
    <property type="match status" value="1"/>
</dbReference>
<dbReference type="PANTHER" id="PTHR10629:SF52">
    <property type="entry name" value="DNA (CYTOSINE-5)-METHYLTRANSFERASE 1"/>
    <property type="match status" value="1"/>
</dbReference>